<dbReference type="InterPro" id="IPR011992">
    <property type="entry name" value="EF-hand-dom_pair"/>
</dbReference>
<dbReference type="InterPro" id="IPR018247">
    <property type="entry name" value="EF_Hand_1_Ca_BS"/>
</dbReference>
<dbReference type="Pfam" id="PF13499">
    <property type="entry name" value="EF-hand_7"/>
    <property type="match status" value="1"/>
</dbReference>
<evidence type="ECO:0000259" key="5">
    <source>
        <dbReference type="PROSITE" id="PS50222"/>
    </source>
</evidence>
<dbReference type="GO" id="GO:0005509">
    <property type="term" value="F:calcium ion binding"/>
    <property type="evidence" value="ECO:0007669"/>
    <property type="project" value="InterPro"/>
</dbReference>
<keyword evidence="3" id="KW-0106">Calcium</keyword>
<dbReference type="EMBL" id="CAJNNW010032481">
    <property type="protein sequence ID" value="CAE8713303.1"/>
    <property type="molecule type" value="Genomic_DNA"/>
</dbReference>
<feature type="domain" description="EF-hand" evidence="5">
    <location>
        <begin position="279"/>
        <end position="314"/>
    </location>
</feature>
<sequence length="898" mass="98706">MADVPVARTLDAAEDQETSYLVDLGQQLLSIRASDAISSEATLALARRRYAELTAKHLASGRDRQRAVGAALHELEEEGLLKRGTSYDNDGYKGFWESSSAVLLDMARLHVALSCSSISADPAQLQLWAERLCAQGTPNSRSWSPLAQQSARNRQDLGHWKAHVSAKLKALQFRAQALIAQSAEKAEASEIDEEEAEYRATLSFVMTSSRKRGPATETIIFDKHKLSAHLGELLARHPYLDNPRHVLNLFVSKCRTFLKEGNLPRANNCLSTLETRLALETKRLQAAFAKFDFDSSGCLDVNEFRNFAVYVGFGKEVVDKLLEVHDADADGKISLIEFISFVGKQGGLEKLFKERRKTTESKSGSARIQIGARVRAHYFVSESGTRSTAVWDARVLTIDLETKRASVLFSDSSATASLGPKESMQDIPLDFIEEDVDLVEALGEIGVLDDDVMYWTALLDSSECQIVKILHECQRCAIRHCRDLATQRHNEQLPVLRKTAEEQGIEWEDIVQTLTWLRDLAPVISHLNLDREISTQDTILGRCLLEDNLFKNLFDVRTGGGCTSLGPRSSWEQTIFGEHYDRTNNDDKPFKRPKYGVLDVCNDPRGVPAAWQYGDSYLVLKNVRLRSTFASCDSSACPVLAVLDQHAGVLSEYEPEELKEVVRVATAPEGSSARIGDATKIGDYKEAQIHGLVRLREDVVRLVANERHRAVCDPFNPHGRLGGYGLDAGCEARTAATTATTRTATTTATTRTTTTTATTTATTTTRTTTTTATTTTATTTTTPRQVRRTSASARSKSSVQSMAGSSVGRRTPPIRRTTTTTTTTATTTTATTTATTTTPTTTATTTPTTTNEAGSSVGWATRRTVTKINNKNKNKNNKNKNNNNNSNINKTTSKPKQP</sequence>
<dbReference type="PANTHER" id="PTHR47246">
    <property type="entry name" value="MUCIN-19"/>
    <property type="match status" value="1"/>
</dbReference>
<organism evidence="6 7">
    <name type="scientific">Polarella glacialis</name>
    <name type="common">Dinoflagellate</name>
    <dbReference type="NCBI Taxonomy" id="89957"/>
    <lineage>
        <taxon>Eukaryota</taxon>
        <taxon>Sar</taxon>
        <taxon>Alveolata</taxon>
        <taxon>Dinophyceae</taxon>
        <taxon>Suessiales</taxon>
        <taxon>Suessiaceae</taxon>
        <taxon>Polarella</taxon>
    </lineage>
</organism>
<dbReference type="Proteomes" id="UP000626109">
    <property type="component" value="Unassembled WGS sequence"/>
</dbReference>
<dbReference type="InterPro" id="IPR022074">
    <property type="entry name" value="DUF3626"/>
</dbReference>
<evidence type="ECO:0000256" key="4">
    <source>
        <dbReference type="SAM" id="MobiDB-lite"/>
    </source>
</evidence>
<proteinExistence type="predicted"/>
<feature type="compositionally biased region" description="Low complexity" evidence="4">
    <location>
        <begin position="737"/>
        <end position="803"/>
    </location>
</feature>
<evidence type="ECO:0000256" key="1">
    <source>
        <dbReference type="ARBA" id="ARBA00004613"/>
    </source>
</evidence>
<feature type="region of interest" description="Disordered" evidence="4">
    <location>
        <begin position="737"/>
        <end position="898"/>
    </location>
</feature>
<keyword evidence="2" id="KW-0964">Secreted</keyword>
<dbReference type="PANTHER" id="PTHR47246:SF1">
    <property type="entry name" value="MUCIN-19"/>
    <property type="match status" value="1"/>
</dbReference>
<dbReference type="Gene3D" id="1.10.238.10">
    <property type="entry name" value="EF-hand"/>
    <property type="match status" value="1"/>
</dbReference>
<accession>A0A813KQG9</accession>
<name>A0A813KQG9_POLGL</name>
<reference evidence="6" key="1">
    <citation type="submission" date="2021-02" db="EMBL/GenBank/DDBJ databases">
        <authorList>
            <person name="Dougan E. K."/>
            <person name="Rhodes N."/>
            <person name="Thang M."/>
            <person name="Chan C."/>
        </authorList>
    </citation>
    <scope>NUCLEOTIDE SEQUENCE</scope>
</reference>
<evidence type="ECO:0000313" key="6">
    <source>
        <dbReference type="EMBL" id="CAE8713303.1"/>
    </source>
</evidence>
<feature type="domain" description="EF-hand" evidence="5">
    <location>
        <begin position="315"/>
        <end position="348"/>
    </location>
</feature>
<feature type="compositionally biased region" description="Low complexity" evidence="4">
    <location>
        <begin position="817"/>
        <end position="850"/>
    </location>
</feature>
<protein>
    <recommendedName>
        <fullName evidence="5">EF-hand domain-containing protein</fullName>
    </recommendedName>
</protein>
<evidence type="ECO:0000256" key="2">
    <source>
        <dbReference type="ARBA" id="ARBA00022525"/>
    </source>
</evidence>
<dbReference type="Pfam" id="PF12294">
    <property type="entry name" value="DUF3626"/>
    <property type="match status" value="1"/>
</dbReference>
<dbReference type="SMART" id="SM00054">
    <property type="entry name" value="EFh"/>
    <property type="match status" value="2"/>
</dbReference>
<feature type="compositionally biased region" description="Low complexity" evidence="4">
    <location>
        <begin position="879"/>
        <end position="898"/>
    </location>
</feature>
<comment type="subcellular location">
    <subcellularLocation>
        <location evidence="1">Secreted</location>
    </subcellularLocation>
</comment>
<gene>
    <name evidence="6" type="ORF">PGLA2088_LOCUS37451</name>
</gene>
<dbReference type="PROSITE" id="PS00018">
    <property type="entry name" value="EF_HAND_1"/>
    <property type="match status" value="2"/>
</dbReference>
<comment type="caution">
    <text evidence="6">The sequence shown here is derived from an EMBL/GenBank/DDBJ whole genome shotgun (WGS) entry which is preliminary data.</text>
</comment>
<dbReference type="PROSITE" id="PS50222">
    <property type="entry name" value="EF_HAND_2"/>
    <property type="match status" value="2"/>
</dbReference>
<evidence type="ECO:0000313" key="7">
    <source>
        <dbReference type="Proteomes" id="UP000626109"/>
    </source>
</evidence>
<dbReference type="InterPro" id="IPR002048">
    <property type="entry name" value="EF_hand_dom"/>
</dbReference>
<dbReference type="SUPFAM" id="SSF47473">
    <property type="entry name" value="EF-hand"/>
    <property type="match status" value="1"/>
</dbReference>
<dbReference type="AlphaFoldDB" id="A0A813KQG9"/>
<dbReference type="CDD" id="cd00051">
    <property type="entry name" value="EFh"/>
    <property type="match status" value="1"/>
</dbReference>
<evidence type="ECO:0000256" key="3">
    <source>
        <dbReference type="ARBA" id="ARBA00022837"/>
    </source>
</evidence>
<dbReference type="GO" id="GO:0005576">
    <property type="term" value="C:extracellular region"/>
    <property type="evidence" value="ECO:0007669"/>
    <property type="project" value="UniProtKB-SubCell"/>
</dbReference>